<reference evidence="7 8" key="1">
    <citation type="submission" date="2010-01" db="EMBL/GenBank/DDBJ databases">
        <title>The complete genome of Thermobispora bispora DSM 43833.</title>
        <authorList>
            <consortium name="US DOE Joint Genome Institute (JGI-PGF)"/>
            <person name="Lucas S."/>
            <person name="Copeland A."/>
            <person name="Lapidus A."/>
            <person name="Glavina del Rio T."/>
            <person name="Dalin E."/>
            <person name="Tice H."/>
            <person name="Bruce D."/>
            <person name="Goodwin L."/>
            <person name="Pitluck S."/>
            <person name="Kyrpides N."/>
            <person name="Mavromatis K."/>
            <person name="Ivanova N."/>
            <person name="Mikhailova N."/>
            <person name="Chertkov O."/>
            <person name="Brettin T."/>
            <person name="Detter J.C."/>
            <person name="Han C."/>
            <person name="Larimer F."/>
            <person name="Land M."/>
            <person name="Hauser L."/>
            <person name="Markowitz V."/>
            <person name="Cheng J.-F."/>
            <person name="Hugenholtz P."/>
            <person name="Woyke T."/>
            <person name="Wu D."/>
            <person name="Jando M."/>
            <person name="Schneider S."/>
            <person name="Klenk H.-P."/>
            <person name="Eisen J.A."/>
        </authorList>
    </citation>
    <scope>NUCLEOTIDE SEQUENCE [LARGE SCALE GENOMIC DNA]</scope>
    <source>
        <strain evidence="8">ATCC 19993 / DSM 43833 / CBS 139.67 / JCM 10125 / KCTC 9307 / NBRC 14880 / R51</strain>
    </source>
</reference>
<evidence type="ECO:0000256" key="5">
    <source>
        <dbReference type="ARBA" id="ARBA00037974"/>
    </source>
</evidence>
<evidence type="ECO:0000256" key="2">
    <source>
        <dbReference type="ARBA" id="ARBA00012224"/>
    </source>
</evidence>
<dbReference type="EMBL" id="CP001874">
    <property type="protein sequence ID" value="ADG89131.1"/>
    <property type="molecule type" value="Genomic_DNA"/>
</dbReference>
<keyword evidence="8" id="KW-1185">Reference proteome</keyword>
<dbReference type="Gene3D" id="3.40.640.10">
    <property type="entry name" value="Type I PLP-dependent aspartate aminotransferase-like (Major domain)"/>
    <property type="match status" value="1"/>
</dbReference>
<dbReference type="KEGG" id="tbi:Tbis_2428"/>
<evidence type="ECO:0000256" key="4">
    <source>
        <dbReference type="ARBA" id="ARBA00023239"/>
    </source>
</evidence>
<dbReference type="AlphaFoldDB" id="D6Y429"/>
<sequence length="370" mass="40876">MEINLDALTLEDVRNRDGFKWSTVGPDVIPAFIADMDFPVADAIREAVARRAATDLGYPPWVDDPSAGPLAEAFAERMETKYGWRPDPGHVRAFTDVDHAVQVLLHIATRPGDAVALHVPAYHPFLHMITSMERRLVPIPIGDDGRFEPPDEPASVLLLVNPQNPSGRVFTRAELEALAAYAERHDVLVISDEIHSDLVYAPARHIPFATLLPERTITLTSASKAFNMGGIRCAVAHVGARWVREALAREPVHLYGAVGALAVEATVAAWRHGEAWLSEVLRILDRNRRLIADLLPEWAGYRMPEGTYLAWLDLKIDDAAGFLERTARVRLSPGPDFGGRPGQARLNFATSRPILTEMLTRISEALRHAA</sequence>
<dbReference type="InterPro" id="IPR015424">
    <property type="entry name" value="PyrdxlP-dep_Trfase"/>
</dbReference>
<dbReference type="Proteomes" id="UP000006640">
    <property type="component" value="Chromosome"/>
</dbReference>
<organism evidence="7 8">
    <name type="scientific">Thermobispora bispora (strain ATCC 19993 / DSM 43833 / CBS 139.67 / JCM 10125 / KCTC 9307 / NBRC 14880 / R51)</name>
    <dbReference type="NCBI Taxonomy" id="469371"/>
    <lineage>
        <taxon>Bacteria</taxon>
        <taxon>Bacillati</taxon>
        <taxon>Actinomycetota</taxon>
        <taxon>Actinomycetes</taxon>
        <taxon>Streptosporangiales</taxon>
        <taxon>Streptosporangiaceae</taxon>
        <taxon>Thermobispora</taxon>
    </lineage>
</organism>
<dbReference type="HOGENOM" id="CLU_017584_15_2_11"/>
<keyword evidence="7" id="KW-0808">Transferase</keyword>
<dbReference type="GO" id="GO:0047804">
    <property type="term" value="F:cysteine-S-conjugate beta-lyase activity"/>
    <property type="evidence" value="ECO:0007669"/>
    <property type="project" value="UniProtKB-EC"/>
</dbReference>
<dbReference type="InterPro" id="IPR004839">
    <property type="entry name" value="Aminotransferase_I/II_large"/>
</dbReference>
<comment type="cofactor">
    <cofactor evidence="1">
        <name>pyridoxal 5'-phosphate</name>
        <dbReference type="ChEBI" id="CHEBI:597326"/>
    </cofactor>
</comment>
<dbReference type="Gene3D" id="3.90.1150.10">
    <property type="entry name" value="Aspartate Aminotransferase, domain 1"/>
    <property type="match status" value="1"/>
</dbReference>
<proteinExistence type="inferred from homology"/>
<dbReference type="Pfam" id="PF00155">
    <property type="entry name" value="Aminotran_1_2"/>
    <property type="match status" value="1"/>
</dbReference>
<evidence type="ECO:0000259" key="6">
    <source>
        <dbReference type="Pfam" id="PF00155"/>
    </source>
</evidence>
<dbReference type="EC" id="4.4.1.13" evidence="2"/>
<dbReference type="PANTHER" id="PTHR43525">
    <property type="entry name" value="PROTEIN MALY"/>
    <property type="match status" value="1"/>
</dbReference>
<dbReference type="GO" id="GO:0008483">
    <property type="term" value="F:transaminase activity"/>
    <property type="evidence" value="ECO:0007669"/>
    <property type="project" value="UniProtKB-KW"/>
</dbReference>
<evidence type="ECO:0000256" key="3">
    <source>
        <dbReference type="ARBA" id="ARBA00022898"/>
    </source>
</evidence>
<dbReference type="GO" id="GO:0030170">
    <property type="term" value="F:pyridoxal phosphate binding"/>
    <property type="evidence" value="ECO:0007669"/>
    <property type="project" value="InterPro"/>
</dbReference>
<dbReference type="eggNOG" id="COG1168">
    <property type="taxonomic scope" value="Bacteria"/>
</dbReference>
<feature type="domain" description="Aminotransferase class I/classII large" evidence="6">
    <location>
        <begin position="43"/>
        <end position="361"/>
    </location>
</feature>
<evidence type="ECO:0000313" key="7">
    <source>
        <dbReference type="EMBL" id="ADG89131.1"/>
    </source>
</evidence>
<name>D6Y429_THEBD</name>
<keyword evidence="4" id="KW-0456">Lyase</keyword>
<dbReference type="RefSeq" id="WP_013132664.1">
    <property type="nucleotide sequence ID" value="NC_014165.1"/>
</dbReference>
<evidence type="ECO:0000256" key="1">
    <source>
        <dbReference type="ARBA" id="ARBA00001933"/>
    </source>
</evidence>
<evidence type="ECO:0000313" key="8">
    <source>
        <dbReference type="Proteomes" id="UP000006640"/>
    </source>
</evidence>
<dbReference type="STRING" id="469371.Tbis_2428"/>
<gene>
    <name evidence="7" type="ordered locus">Tbis_2428</name>
</gene>
<dbReference type="SUPFAM" id="SSF53383">
    <property type="entry name" value="PLP-dependent transferases"/>
    <property type="match status" value="1"/>
</dbReference>
<dbReference type="CDD" id="cd00609">
    <property type="entry name" value="AAT_like"/>
    <property type="match status" value="1"/>
</dbReference>
<keyword evidence="7" id="KW-0032">Aminotransferase</keyword>
<dbReference type="PANTHER" id="PTHR43525:SF2">
    <property type="entry name" value="CYSTATHIONINE BETA-LYASE-RELATED"/>
    <property type="match status" value="1"/>
</dbReference>
<dbReference type="InterPro" id="IPR015421">
    <property type="entry name" value="PyrdxlP-dep_Trfase_major"/>
</dbReference>
<comment type="similarity">
    <text evidence="5">Belongs to the class-II pyridoxal-phosphate-dependent aminotransferase family. MalY/PatB cystathionine beta-lyase subfamily.</text>
</comment>
<keyword evidence="3" id="KW-0663">Pyridoxal phosphate</keyword>
<protein>
    <recommendedName>
        <fullName evidence="2">cysteine-S-conjugate beta-lyase</fullName>
        <ecNumber evidence="2">4.4.1.13</ecNumber>
    </recommendedName>
</protein>
<accession>D6Y429</accession>
<dbReference type="InterPro" id="IPR015422">
    <property type="entry name" value="PyrdxlP-dep_Trfase_small"/>
</dbReference>
<dbReference type="InterPro" id="IPR051798">
    <property type="entry name" value="Class-II_PLP-Dep_Aminotrans"/>
</dbReference>